<organism evidence="4">
    <name type="scientific">Gaeumannomyces tritici (strain R3-111a-1)</name>
    <name type="common">Wheat and barley take-all root rot fungus</name>
    <name type="synonym">Gaeumannomyces graminis var. tritici</name>
    <dbReference type="NCBI Taxonomy" id="644352"/>
    <lineage>
        <taxon>Eukaryota</taxon>
        <taxon>Fungi</taxon>
        <taxon>Dikarya</taxon>
        <taxon>Ascomycota</taxon>
        <taxon>Pezizomycotina</taxon>
        <taxon>Sordariomycetes</taxon>
        <taxon>Sordariomycetidae</taxon>
        <taxon>Magnaporthales</taxon>
        <taxon>Magnaporthaceae</taxon>
        <taxon>Gaeumannomyces</taxon>
    </lineage>
</organism>
<evidence type="ECO:0000259" key="3">
    <source>
        <dbReference type="Pfam" id="PF25000"/>
    </source>
</evidence>
<dbReference type="VEuPathDB" id="FungiDB:GGTG_12036"/>
<dbReference type="eggNOG" id="KOG1840">
    <property type="taxonomic scope" value="Eukaryota"/>
</dbReference>
<dbReference type="Pfam" id="PF13374">
    <property type="entry name" value="TPR_10"/>
    <property type="match status" value="2"/>
</dbReference>
<dbReference type="GeneID" id="20352494"/>
<dbReference type="PANTHER" id="PTHR46082">
    <property type="entry name" value="ATP/GTP-BINDING PROTEIN-RELATED"/>
    <property type="match status" value="1"/>
</dbReference>
<proteinExistence type="predicted"/>
<sequence>MEVTFGSKNRGMQVGQIFGNAYFTQAAPERPETPPRPFASIPFSRDRDFVNRGDILGQLQKRCSEPAGRVALCGLGGIGKSQLAIELAYRISEQTPDSWIFWIHAATQARAEEGFRDIADTVKLPGRNKPDANIPKLVHSWLSQNRNGRWTIVLDSADDSDTLCQPRSDGNAKTLASYLPQSPNGSIVITTRNRDVGFKLTGSYMDIIEVGPMRVAEALRLLENRLGQLGNPEAAETLAQKLDCVPLAISQAAAYIQATPTSSVQKYLGDFLSDDHRRNRLLTHDAAEFRRDGAASNAILTTWQISFDHIRSHRSSAADLLSLMSFFDRQGIPLSLLKPGNSRGVQRDSDCASGTPQATSEQDDEFEADVAMLRSFCLLSMTENNTALEMHALVQLATRMWLKQSGGQKDKSHKRFIKRLAAAFPNGYARNWEAWEQCRQLFAHVKAAEYHGPPEAKAWEWEVLMRGGGWYAYIQGNYDTADRMLRNAQRSSERLGKNNEWTLDVTRILAEVAIRREKWAEAELILMEVVETSKAKHGTDHTTTLTSMAALAETLYAQGRLQKAEELQVEVLEAGKAKFGADHFITMGSMADLASTYYAQGRLEEAEKLQVEVFETSKTKLGPDHHTTLTRMNSLAWTLNKQGRGEVALGLMKDCAQRRQQVLGPDHPSTVISLAAVADWSKNNEGGSGGGSCIAM</sequence>
<dbReference type="EnsemblFungi" id="EJT71015">
    <property type="protein sequence ID" value="EJT71015"/>
    <property type="gene ID" value="GGTG_12036"/>
</dbReference>
<dbReference type="SUPFAM" id="SSF52540">
    <property type="entry name" value="P-loop containing nucleoside triphosphate hydrolases"/>
    <property type="match status" value="1"/>
</dbReference>
<dbReference type="InterPro" id="IPR027417">
    <property type="entry name" value="P-loop_NTPase"/>
</dbReference>
<dbReference type="Gene3D" id="1.25.40.10">
    <property type="entry name" value="Tetratricopeptide repeat domain"/>
    <property type="match status" value="1"/>
</dbReference>
<dbReference type="InterPro" id="IPR002182">
    <property type="entry name" value="NB-ARC"/>
</dbReference>
<dbReference type="STRING" id="644352.J3PEV7"/>
<evidence type="ECO:0000313" key="5">
    <source>
        <dbReference type="EnsemblFungi" id="EJT71015"/>
    </source>
</evidence>
<evidence type="ECO:0000259" key="2">
    <source>
        <dbReference type="Pfam" id="PF00931"/>
    </source>
</evidence>
<dbReference type="EMBL" id="GL385401">
    <property type="protein sequence ID" value="EJT71015.1"/>
    <property type="molecule type" value="Genomic_DNA"/>
</dbReference>
<dbReference type="Proteomes" id="UP000006039">
    <property type="component" value="Unassembled WGS sequence"/>
</dbReference>
<dbReference type="Pfam" id="PF25000">
    <property type="entry name" value="DUF7779"/>
    <property type="match status" value="1"/>
</dbReference>
<dbReference type="Pfam" id="PF13424">
    <property type="entry name" value="TPR_12"/>
    <property type="match status" value="1"/>
</dbReference>
<reference evidence="4" key="3">
    <citation type="submission" date="2010-09" db="EMBL/GenBank/DDBJ databases">
        <title>Annotation of Gaeumannomyces graminis var. tritici R3-111a-1.</title>
        <authorList>
            <consortium name="The Broad Institute Genome Sequencing Platform"/>
            <person name="Ma L.-J."/>
            <person name="Dead R."/>
            <person name="Young S.K."/>
            <person name="Zeng Q."/>
            <person name="Gargeya S."/>
            <person name="Fitzgerald M."/>
            <person name="Haas B."/>
            <person name="Abouelleil A."/>
            <person name="Alvarado L."/>
            <person name="Arachchi H.M."/>
            <person name="Berlin A."/>
            <person name="Brown A."/>
            <person name="Chapman S.B."/>
            <person name="Chen Z."/>
            <person name="Dunbar C."/>
            <person name="Freedman E."/>
            <person name="Gearin G."/>
            <person name="Gellesch M."/>
            <person name="Goldberg J."/>
            <person name="Griggs A."/>
            <person name="Gujja S."/>
            <person name="Heiman D."/>
            <person name="Howarth C."/>
            <person name="Larson L."/>
            <person name="Lui A."/>
            <person name="MacDonald P.J.P."/>
            <person name="Mehta T."/>
            <person name="Montmayeur A."/>
            <person name="Murphy C."/>
            <person name="Neiman D."/>
            <person name="Pearson M."/>
            <person name="Priest M."/>
            <person name="Roberts A."/>
            <person name="Saif S."/>
            <person name="Shea T."/>
            <person name="Shenoy N."/>
            <person name="Sisk P."/>
            <person name="Stolte C."/>
            <person name="Sykes S."/>
            <person name="Yandava C."/>
            <person name="Wortman J."/>
            <person name="Nusbaum C."/>
            <person name="Birren B."/>
        </authorList>
    </citation>
    <scope>NUCLEOTIDE SEQUENCE</scope>
    <source>
        <strain evidence="4">R3-111a-1</strain>
    </source>
</reference>
<dbReference type="GO" id="GO:0043531">
    <property type="term" value="F:ADP binding"/>
    <property type="evidence" value="ECO:0007669"/>
    <property type="project" value="InterPro"/>
</dbReference>
<dbReference type="Pfam" id="PF00931">
    <property type="entry name" value="NB-ARC"/>
    <property type="match status" value="1"/>
</dbReference>
<accession>J3PEV7</accession>
<protein>
    <submittedName>
        <fullName evidence="4 5">Uncharacterized protein</fullName>
    </submittedName>
</protein>
<feature type="domain" description="DUF7779" evidence="3">
    <location>
        <begin position="313"/>
        <end position="403"/>
    </location>
</feature>
<evidence type="ECO:0000313" key="6">
    <source>
        <dbReference type="Proteomes" id="UP000006039"/>
    </source>
</evidence>
<dbReference type="NCBIfam" id="NF040586">
    <property type="entry name" value="FxSxx_TPR"/>
    <property type="match status" value="1"/>
</dbReference>
<dbReference type="PANTHER" id="PTHR46082:SF6">
    <property type="entry name" value="AAA+ ATPASE DOMAIN-CONTAINING PROTEIN-RELATED"/>
    <property type="match status" value="1"/>
</dbReference>
<evidence type="ECO:0000256" key="1">
    <source>
        <dbReference type="SAM" id="MobiDB-lite"/>
    </source>
</evidence>
<reference evidence="5" key="5">
    <citation type="submission" date="2018-04" db="UniProtKB">
        <authorList>
            <consortium name="EnsemblFungi"/>
        </authorList>
    </citation>
    <scope>IDENTIFICATION</scope>
    <source>
        <strain evidence="5">R3-111a-1</strain>
    </source>
</reference>
<dbReference type="InterPro" id="IPR053137">
    <property type="entry name" value="NLR-like"/>
</dbReference>
<dbReference type="Gene3D" id="3.40.50.300">
    <property type="entry name" value="P-loop containing nucleotide triphosphate hydrolases"/>
    <property type="match status" value="1"/>
</dbReference>
<dbReference type="AlphaFoldDB" id="J3PEV7"/>
<feature type="domain" description="NB-ARC" evidence="2">
    <location>
        <begin position="55"/>
        <end position="225"/>
    </location>
</feature>
<feature type="region of interest" description="Disordered" evidence="1">
    <location>
        <begin position="339"/>
        <end position="364"/>
    </location>
</feature>
<evidence type="ECO:0000313" key="4">
    <source>
        <dbReference type="EMBL" id="EJT71015.1"/>
    </source>
</evidence>
<dbReference type="InterPro" id="IPR056681">
    <property type="entry name" value="DUF7779"/>
</dbReference>
<dbReference type="RefSeq" id="XP_009228193.1">
    <property type="nucleotide sequence ID" value="XM_009229929.1"/>
</dbReference>
<dbReference type="InterPro" id="IPR011990">
    <property type="entry name" value="TPR-like_helical_dom_sf"/>
</dbReference>
<dbReference type="OrthoDB" id="20872at2759"/>
<name>J3PEV7_GAET3</name>
<reference evidence="5" key="4">
    <citation type="journal article" date="2015" name="G3 (Bethesda)">
        <title>Genome sequences of three phytopathogenic species of the Magnaporthaceae family of fungi.</title>
        <authorList>
            <person name="Okagaki L.H."/>
            <person name="Nunes C.C."/>
            <person name="Sailsbery J."/>
            <person name="Clay B."/>
            <person name="Brown D."/>
            <person name="John T."/>
            <person name="Oh Y."/>
            <person name="Young N."/>
            <person name="Fitzgerald M."/>
            <person name="Haas B.J."/>
            <person name="Zeng Q."/>
            <person name="Young S."/>
            <person name="Adiconis X."/>
            <person name="Fan L."/>
            <person name="Levin J.Z."/>
            <person name="Mitchell T.K."/>
            <person name="Okubara P.A."/>
            <person name="Farman M.L."/>
            <person name="Kohn L.M."/>
            <person name="Birren B."/>
            <person name="Ma L.-J."/>
            <person name="Dean R.A."/>
        </authorList>
    </citation>
    <scope>NUCLEOTIDE SEQUENCE</scope>
    <source>
        <strain evidence="5">R3-111a-1</strain>
    </source>
</reference>
<dbReference type="SUPFAM" id="SSF48452">
    <property type="entry name" value="TPR-like"/>
    <property type="match status" value="2"/>
</dbReference>
<dbReference type="HOGENOM" id="CLU_000288_125_8_1"/>
<gene>
    <name evidence="5" type="primary">20352494</name>
    <name evidence="4" type="ORF">GGTG_12036</name>
</gene>
<reference evidence="4" key="2">
    <citation type="submission" date="2010-07" db="EMBL/GenBank/DDBJ databases">
        <authorList>
            <consortium name="The Broad Institute Genome Sequencing Platform"/>
            <consortium name="Broad Institute Genome Sequencing Center for Infectious Disease"/>
            <person name="Ma L.-J."/>
            <person name="Dead R."/>
            <person name="Young S."/>
            <person name="Zeng Q."/>
            <person name="Koehrsen M."/>
            <person name="Alvarado L."/>
            <person name="Berlin A."/>
            <person name="Chapman S.B."/>
            <person name="Chen Z."/>
            <person name="Freedman E."/>
            <person name="Gellesch M."/>
            <person name="Goldberg J."/>
            <person name="Griggs A."/>
            <person name="Gujja S."/>
            <person name="Heilman E.R."/>
            <person name="Heiman D."/>
            <person name="Hepburn T."/>
            <person name="Howarth C."/>
            <person name="Jen D."/>
            <person name="Larson L."/>
            <person name="Mehta T."/>
            <person name="Neiman D."/>
            <person name="Pearson M."/>
            <person name="Roberts A."/>
            <person name="Saif S."/>
            <person name="Shea T."/>
            <person name="Shenoy N."/>
            <person name="Sisk P."/>
            <person name="Stolte C."/>
            <person name="Sykes S."/>
            <person name="Walk T."/>
            <person name="White J."/>
            <person name="Yandava C."/>
            <person name="Haas B."/>
            <person name="Nusbaum C."/>
            <person name="Birren B."/>
        </authorList>
    </citation>
    <scope>NUCLEOTIDE SEQUENCE</scope>
    <source>
        <strain evidence="4">R3-111a-1</strain>
    </source>
</reference>
<reference evidence="6" key="1">
    <citation type="submission" date="2010-07" db="EMBL/GenBank/DDBJ databases">
        <title>The genome sequence of Gaeumannomyces graminis var. tritici strain R3-111a-1.</title>
        <authorList>
            <consortium name="The Broad Institute Genome Sequencing Platform"/>
            <person name="Ma L.-J."/>
            <person name="Dead R."/>
            <person name="Young S."/>
            <person name="Zeng Q."/>
            <person name="Koehrsen M."/>
            <person name="Alvarado L."/>
            <person name="Berlin A."/>
            <person name="Chapman S.B."/>
            <person name="Chen Z."/>
            <person name="Freedman E."/>
            <person name="Gellesch M."/>
            <person name="Goldberg J."/>
            <person name="Griggs A."/>
            <person name="Gujja S."/>
            <person name="Heilman E.R."/>
            <person name="Heiman D."/>
            <person name="Hepburn T."/>
            <person name="Howarth C."/>
            <person name="Jen D."/>
            <person name="Larson L."/>
            <person name="Mehta T."/>
            <person name="Neiman D."/>
            <person name="Pearson M."/>
            <person name="Roberts A."/>
            <person name="Saif S."/>
            <person name="Shea T."/>
            <person name="Shenoy N."/>
            <person name="Sisk P."/>
            <person name="Stolte C."/>
            <person name="Sykes S."/>
            <person name="Walk T."/>
            <person name="White J."/>
            <person name="Yandava C."/>
            <person name="Haas B."/>
            <person name="Nusbaum C."/>
            <person name="Birren B."/>
        </authorList>
    </citation>
    <scope>NUCLEOTIDE SEQUENCE [LARGE SCALE GENOMIC DNA]</scope>
    <source>
        <strain evidence="6">R3-111a-1</strain>
    </source>
</reference>
<keyword evidence="6" id="KW-1185">Reference proteome</keyword>